<feature type="domain" description="Zona occludens toxin N-terminal" evidence="1">
    <location>
        <begin position="1"/>
        <end position="226"/>
    </location>
</feature>
<gene>
    <name evidence="2" type="ORF">D3878_04645</name>
</gene>
<evidence type="ECO:0000313" key="3">
    <source>
        <dbReference type="Proteomes" id="UP000266327"/>
    </source>
</evidence>
<organism evidence="2 3">
    <name type="scientific">Noviherbaspirillum sedimenti</name>
    <dbReference type="NCBI Taxonomy" id="2320865"/>
    <lineage>
        <taxon>Bacteria</taxon>
        <taxon>Pseudomonadati</taxon>
        <taxon>Pseudomonadota</taxon>
        <taxon>Betaproteobacteria</taxon>
        <taxon>Burkholderiales</taxon>
        <taxon>Oxalobacteraceae</taxon>
        <taxon>Noviherbaspirillum</taxon>
    </lineage>
</organism>
<keyword evidence="3" id="KW-1185">Reference proteome</keyword>
<dbReference type="EMBL" id="QYUQ01000002">
    <property type="protein sequence ID" value="RJG00963.1"/>
    <property type="molecule type" value="Genomic_DNA"/>
</dbReference>
<accession>A0A3A3FXP2</accession>
<dbReference type="Proteomes" id="UP000266327">
    <property type="component" value="Unassembled WGS sequence"/>
</dbReference>
<reference evidence="3" key="1">
    <citation type="submission" date="2018-09" db="EMBL/GenBank/DDBJ databases">
        <authorList>
            <person name="Zhu H."/>
        </authorList>
    </citation>
    <scope>NUCLEOTIDE SEQUENCE [LARGE SCALE GENOMIC DNA]</scope>
    <source>
        <strain evidence="3">K1S02-23</strain>
    </source>
</reference>
<dbReference type="OrthoDB" id="8809170at2"/>
<name>A0A3A3FXP2_9BURK</name>
<dbReference type="InterPro" id="IPR027417">
    <property type="entry name" value="P-loop_NTPase"/>
</dbReference>
<protein>
    <recommendedName>
        <fullName evidence="1">Zona occludens toxin N-terminal domain-containing protein</fullName>
    </recommendedName>
</protein>
<comment type="caution">
    <text evidence="2">The sequence shown here is derived from an EMBL/GenBank/DDBJ whole genome shotgun (WGS) entry which is preliminary data.</text>
</comment>
<dbReference type="Pfam" id="PF05707">
    <property type="entry name" value="Zot"/>
    <property type="match status" value="1"/>
</dbReference>
<evidence type="ECO:0000259" key="1">
    <source>
        <dbReference type="Pfam" id="PF05707"/>
    </source>
</evidence>
<dbReference type="AlphaFoldDB" id="A0A3A3FXP2"/>
<dbReference type="RefSeq" id="WP_119784416.1">
    <property type="nucleotide sequence ID" value="NZ_QYUQ01000002.1"/>
</dbReference>
<dbReference type="Gene3D" id="3.40.50.300">
    <property type="entry name" value="P-loop containing nucleotide triphosphate hydrolases"/>
    <property type="match status" value="1"/>
</dbReference>
<evidence type="ECO:0000313" key="2">
    <source>
        <dbReference type="EMBL" id="RJG00963.1"/>
    </source>
</evidence>
<dbReference type="InterPro" id="IPR008900">
    <property type="entry name" value="Zot_N"/>
</dbReference>
<sequence>MINLLLGAPGGGKSYEAVAYHVIPALAEGRKVITNLPLILDSFPPEQRRLLDIRTKTRKPAPVVDWQKAESMFKKFGFAHRDPKFNANAFSNVEDYGLPVMDDQTGIIQFSDPWRHPETGAGPLYVIDECHKALPSVGTPVTVEEWFAEHRHSFSDVLLMTQSHGKIDKAIKELVQVCYRVRKATHLGFSNRYIRKVLDGVNGAEMNESVREYDSAYFKFYRSHTQSSSAGSELGAKDIVPIWKHWTFKGAAVLLALGAVGMYYAGNPMKVRTPPVAAVAAPAPGAAGARMSTPATGPQVTASAPAVPQDLDRPKGHPLAGYGVHVAGYIHGAKKDMYLFQVSQNGQPQYTLNQDEITESGYVLKRLNDCIVELKFDDVSFYATCDAPKVGVNPGANMPAKST</sequence>
<proteinExistence type="predicted"/>